<dbReference type="AlphaFoldDB" id="A0A2I0VFL0"/>
<name>A0A2I0VFL0_9ASPA</name>
<dbReference type="Proteomes" id="UP000233837">
    <property type="component" value="Unassembled WGS sequence"/>
</dbReference>
<dbReference type="EMBL" id="KZ503686">
    <property type="protein sequence ID" value="PKU62185.1"/>
    <property type="molecule type" value="Genomic_DNA"/>
</dbReference>
<accession>A0A2I0VFL0</accession>
<protein>
    <submittedName>
        <fullName evidence="1">Ribonuclease H protein</fullName>
    </submittedName>
</protein>
<organism evidence="1 2">
    <name type="scientific">Dendrobium catenatum</name>
    <dbReference type="NCBI Taxonomy" id="906689"/>
    <lineage>
        <taxon>Eukaryota</taxon>
        <taxon>Viridiplantae</taxon>
        <taxon>Streptophyta</taxon>
        <taxon>Embryophyta</taxon>
        <taxon>Tracheophyta</taxon>
        <taxon>Spermatophyta</taxon>
        <taxon>Magnoliopsida</taxon>
        <taxon>Liliopsida</taxon>
        <taxon>Asparagales</taxon>
        <taxon>Orchidaceae</taxon>
        <taxon>Epidendroideae</taxon>
        <taxon>Malaxideae</taxon>
        <taxon>Dendrobiinae</taxon>
        <taxon>Dendrobium</taxon>
    </lineage>
</organism>
<keyword evidence="2" id="KW-1185">Reference proteome</keyword>
<reference evidence="1 2" key="2">
    <citation type="journal article" date="2017" name="Nature">
        <title>The Apostasia genome and the evolution of orchids.</title>
        <authorList>
            <person name="Zhang G.Q."/>
            <person name="Liu K.W."/>
            <person name="Li Z."/>
            <person name="Lohaus R."/>
            <person name="Hsiao Y.Y."/>
            <person name="Niu S.C."/>
            <person name="Wang J.Y."/>
            <person name="Lin Y.C."/>
            <person name="Xu Q."/>
            <person name="Chen L.J."/>
            <person name="Yoshida K."/>
            <person name="Fujiwara S."/>
            <person name="Wang Z.W."/>
            <person name="Zhang Y.Q."/>
            <person name="Mitsuda N."/>
            <person name="Wang M."/>
            <person name="Liu G.H."/>
            <person name="Pecoraro L."/>
            <person name="Huang H.X."/>
            <person name="Xiao X.J."/>
            <person name="Lin M."/>
            <person name="Wu X.Y."/>
            <person name="Wu W.L."/>
            <person name="Chen Y.Y."/>
            <person name="Chang S.B."/>
            <person name="Sakamoto S."/>
            <person name="Ohme-Takagi M."/>
            <person name="Yagi M."/>
            <person name="Zeng S.J."/>
            <person name="Shen C.Y."/>
            <person name="Yeh C.M."/>
            <person name="Luo Y.B."/>
            <person name="Tsai W.C."/>
            <person name="Van de Peer Y."/>
            <person name="Liu Z.J."/>
        </authorList>
    </citation>
    <scope>NUCLEOTIDE SEQUENCE [LARGE SCALE GENOMIC DNA]</scope>
    <source>
        <tissue evidence="1">The whole plant</tissue>
    </source>
</reference>
<sequence>MLLRAKIAWKFMNEEDSFLHKAFKPKYGTSCWNPNRKQNMSIAWKIILSGAKALKPIVRWKISNGENVNVMEDVWVLDKALSKWPTFLANLQSNELTVDYFVSNGGWDMEKLHQVFGEELIEIICKIQIDLVCHKDQMELILQNYGKSLTALSFQSIVSDSNMQNYCPWINKIKLNPRIEVFWWRLYHKAIPTFQFLEYRRLMEGNSCHRGCTKTEDIAYVAVTCDKMIQIMEILNQWGFQIPLFENLAECICWLEHNATTKTFLANVYFASMFLCWKSRNTLIHEDKEDSNLNIDSNVLGMSSISLSNTNNSGLWDVNQLFPLFNKCWHPPPPDWIKINVDGSFLSSYKAGIGAIYQYHKGSFFFCIWFQWYSLGYCSA</sequence>
<evidence type="ECO:0000313" key="2">
    <source>
        <dbReference type="Proteomes" id="UP000233837"/>
    </source>
</evidence>
<proteinExistence type="predicted"/>
<evidence type="ECO:0000313" key="1">
    <source>
        <dbReference type="EMBL" id="PKU62185.1"/>
    </source>
</evidence>
<reference evidence="1 2" key="1">
    <citation type="journal article" date="2016" name="Sci. Rep.">
        <title>The Dendrobium catenatum Lindl. genome sequence provides insights into polysaccharide synthase, floral development and adaptive evolution.</title>
        <authorList>
            <person name="Zhang G.Q."/>
            <person name="Xu Q."/>
            <person name="Bian C."/>
            <person name="Tsai W.C."/>
            <person name="Yeh C.M."/>
            <person name="Liu K.W."/>
            <person name="Yoshida K."/>
            <person name="Zhang L.S."/>
            <person name="Chang S.B."/>
            <person name="Chen F."/>
            <person name="Shi Y."/>
            <person name="Su Y.Y."/>
            <person name="Zhang Y.Q."/>
            <person name="Chen L.J."/>
            <person name="Yin Y."/>
            <person name="Lin M."/>
            <person name="Huang H."/>
            <person name="Deng H."/>
            <person name="Wang Z.W."/>
            <person name="Zhu S.L."/>
            <person name="Zhao X."/>
            <person name="Deng C."/>
            <person name="Niu S.C."/>
            <person name="Huang J."/>
            <person name="Wang M."/>
            <person name="Liu G.H."/>
            <person name="Yang H.J."/>
            <person name="Xiao X.J."/>
            <person name="Hsiao Y.Y."/>
            <person name="Wu W.L."/>
            <person name="Chen Y.Y."/>
            <person name="Mitsuda N."/>
            <person name="Ohme-Takagi M."/>
            <person name="Luo Y.B."/>
            <person name="Van de Peer Y."/>
            <person name="Liu Z.J."/>
        </authorList>
    </citation>
    <scope>NUCLEOTIDE SEQUENCE [LARGE SCALE GENOMIC DNA]</scope>
    <source>
        <tissue evidence="1">The whole plant</tissue>
    </source>
</reference>
<gene>
    <name evidence="1" type="ORF">MA16_Dca011478</name>
</gene>